<accession>A0A1H8NXN1</accession>
<dbReference type="GO" id="GO:0043565">
    <property type="term" value="F:sequence-specific DNA binding"/>
    <property type="evidence" value="ECO:0007669"/>
    <property type="project" value="InterPro"/>
</dbReference>
<feature type="domain" description="HTH araC/xylS-type" evidence="4">
    <location>
        <begin position="190"/>
        <end position="288"/>
    </location>
</feature>
<keyword evidence="3" id="KW-0804">Transcription</keyword>
<evidence type="ECO:0000313" key="6">
    <source>
        <dbReference type="Proteomes" id="UP000198942"/>
    </source>
</evidence>
<dbReference type="EMBL" id="FOCL01000007">
    <property type="protein sequence ID" value="SEO34420.1"/>
    <property type="molecule type" value="Genomic_DNA"/>
</dbReference>
<dbReference type="SUPFAM" id="SSF46689">
    <property type="entry name" value="Homeodomain-like"/>
    <property type="match status" value="1"/>
</dbReference>
<proteinExistence type="predicted"/>
<dbReference type="AlphaFoldDB" id="A0A1H8NXN1"/>
<dbReference type="RefSeq" id="WP_244281079.1">
    <property type="nucleotide sequence ID" value="NZ_FOCL01000007.1"/>
</dbReference>
<gene>
    <name evidence="5" type="ORF">SAMN05192574_107145</name>
</gene>
<evidence type="ECO:0000313" key="5">
    <source>
        <dbReference type="EMBL" id="SEO34420.1"/>
    </source>
</evidence>
<dbReference type="Proteomes" id="UP000198942">
    <property type="component" value="Unassembled WGS sequence"/>
</dbReference>
<evidence type="ECO:0000259" key="4">
    <source>
        <dbReference type="PROSITE" id="PS01124"/>
    </source>
</evidence>
<dbReference type="GO" id="GO:0003700">
    <property type="term" value="F:DNA-binding transcription factor activity"/>
    <property type="evidence" value="ECO:0007669"/>
    <property type="project" value="InterPro"/>
</dbReference>
<dbReference type="PANTHER" id="PTHR43280">
    <property type="entry name" value="ARAC-FAMILY TRANSCRIPTIONAL REGULATOR"/>
    <property type="match status" value="1"/>
</dbReference>
<name>A0A1H8NXN1_9SPHI</name>
<dbReference type="InterPro" id="IPR009057">
    <property type="entry name" value="Homeodomain-like_sf"/>
</dbReference>
<dbReference type="PROSITE" id="PS01124">
    <property type="entry name" value="HTH_ARAC_FAMILY_2"/>
    <property type="match status" value="1"/>
</dbReference>
<evidence type="ECO:0000256" key="1">
    <source>
        <dbReference type="ARBA" id="ARBA00023015"/>
    </source>
</evidence>
<dbReference type="PROSITE" id="PS00041">
    <property type="entry name" value="HTH_ARAC_FAMILY_1"/>
    <property type="match status" value="1"/>
</dbReference>
<sequence>MMKANEVFREITPLTPGDCFLLFDRNKKRFDFPVHRHHEMELNLILNAGGAKRVVGNHSAEITNIELVLLGPNLEHGWLNHNCRGENIREITIQFQHDILSGGMFDREQMQMLKTMFNVSAKGIVFGAETVNKLAPMISALSGKSGFDSVIALLKILHELSLSPYQCLLDQNTVEINLLKEKIQEDDFVERVFSFMNANYQQAISLNETAQTVKVPGKLFSRILKRRTGLTFKDCLTQIRLGHVSRLLIENNYSVGEIAYRCGFSNLANFNRVFKLKKKCTPKQFRDKYNGNRVVVY</sequence>
<evidence type="ECO:0000256" key="2">
    <source>
        <dbReference type="ARBA" id="ARBA00023125"/>
    </source>
</evidence>
<protein>
    <submittedName>
        <fullName evidence="5">AraC-type DNA-binding protein</fullName>
    </submittedName>
</protein>
<dbReference type="InterPro" id="IPR018060">
    <property type="entry name" value="HTH_AraC"/>
</dbReference>
<dbReference type="InterPro" id="IPR018062">
    <property type="entry name" value="HTH_AraC-typ_CS"/>
</dbReference>
<keyword evidence="1" id="KW-0805">Transcription regulation</keyword>
<dbReference type="Gene3D" id="1.10.10.60">
    <property type="entry name" value="Homeodomain-like"/>
    <property type="match status" value="2"/>
</dbReference>
<dbReference type="PANTHER" id="PTHR43280:SF27">
    <property type="entry name" value="TRANSCRIPTIONAL REGULATOR MTLR"/>
    <property type="match status" value="1"/>
</dbReference>
<keyword evidence="2 5" id="KW-0238">DNA-binding</keyword>
<dbReference type="SMART" id="SM00342">
    <property type="entry name" value="HTH_ARAC"/>
    <property type="match status" value="1"/>
</dbReference>
<evidence type="ECO:0000256" key="3">
    <source>
        <dbReference type="ARBA" id="ARBA00023163"/>
    </source>
</evidence>
<organism evidence="5 6">
    <name type="scientific">Mucilaginibacter gossypiicola</name>
    <dbReference type="NCBI Taxonomy" id="551995"/>
    <lineage>
        <taxon>Bacteria</taxon>
        <taxon>Pseudomonadati</taxon>
        <taxon>Bacteroidota</taxon>
        <taxon>Sphingobacteriia</taxon>
        <taxon>Sphingobacteriales</taxon>
        <taxon>Sphingobacteriaceae</taxon>
        <taxon>Mucilaginibacter</taxon>
    </lineage>
</organism>
<dbReference type="Pfam" id="PF12833">
    <property type="entry name" value="HTH_18"/>
    <property type="match status" value="1"/>
</dbReference>
<keyword evidence="6" id="KW-1185">Reference proteome</keyword>
<dbReference type="STRING" id="551995.SAMN05192574_107145"/>
<reference evidence="6" key="1">
    <citation type="submission" date="2016-10" db="EMBL/GenBank/DDBJ databases">
        <authorList>
            <person name="Varghese N."/>
            <person name="Submissions S."/>
        </authorList>
    </citation>
    <scope>NUCLEOTIDE SEQUENCE [LARGE SCALE GENOMIC DNA]</scope>
    <source>
        <strain evidence="6">Gh-48</strain>
    </source>
</reference>